<sequence>MTADTLKTTRVLELYQDFLSGKLINKQQAAEQYHVNVRSIQRDIDSIRDFLSEQCAKEGIVRKIEYDKKENGYRLVTQEIEQLSKGEVLALCKILLESRAFTKEQVEKQLQIILNLCVSQKEKSDIEWFISNELFHYHDPAHAAIDPDNLWMVAQAIRNQSVLEIEYQKLKDRQIVKRTVEPVGLMFSEYYFYLMGVITDHSTREAFHKKNDPYPTIYRLDRIHSIKETGEKFSVPYKDRFKEGEYKNRTQFMFGGEPQNISFNYYGPSVEAVLDKFPMAKVVDEKEGVCSIEAEVFGTGVKMWLLSQGSKVKVTAPETLVQEMKTEIQRMQERMT</sequence>
<comment type="caution">
    <text evidence="3">The sequence shown here is derived from an EMBL/GenBank/DDBJ whole genome shotgun (WGS) entry which is preliminary data.</text>
</comment>
<dbReference type="Proteomes" id="UP000220157">
    <property type="component" value="Unassembled WGS sequence"/>
</dbReference>
<dbReference type="PANTHER" id="PTHR34580">
    <property type="match status" value="1"/>
</dbReference>
<dbReference type="RefSeq" id="WP_097784699.1">
    <property type="nucleotide sequence ID" value="NZ_NMTW01000007.1"/>
</dbReference>
<dbReference type="PANTHER" id="PTHR34580:SF1">
    <property type="entry name" value="PROTEIN PAFC"/>
    <property type="match status" value="1"/>
</dbReference>
<dbReference type="InterPro" id="IPR051534">
    <property type="entry name" value="CBASS_pafABC_assoc_protein"/>
</dbReference>
<protein>
    <submittedName>
        <fullName evidence="3">WYL domain-containing protein</fullName>
    </submittedName>
</protein>
<evidence type="ECO:0000313" key="3">
    <source>
        <dbReference type="EMBL" id="PDX76929.1"/>
    </source>
</evidence>
<accession>A0A2A7ACK3</accession>
<dbReference type="Pfam" id="PF13280">
    <property type="entry name" value="WYL"/>
    <property type="match status" value="1"/>
</dbReference>
<dbReference type="InterPro" id="IPR057727">
    <property type="entry name" value="WCX_dom"/>
</dbReference>
<reference evidence="3 4" key="1">
    <citation type="journal article" date="2017" name="Front. Microbiol.">
        <title>New Insights into the Diversity of the Genus Faecalibacterium.</title>
        <authorList>
            <person name="Benevides L."/>
            <person name="Burman S."/>
            <person name="Martin R."/>
            <person name="Robert V."/>
            <person name="Thomas M."/>
            <person name="Miquel S."/>
            <person name="Chain F."/>
            <person name="Sokol H."/>
            <person name="Bermudez-Humaran L.G."/>
            <person name="Morrison M."/>
            <person name="Langella P."/>
            <person name="Azevedo V.A."/>
            <person name="Chatel J.M."/>
            <person name="Soares S."/>
        </authorList>
    </citation>
    <scope>NUCLEOTIDE SEQUENCE [LARGE SCALE GENOMIC DNA]</scope>
    <source>
        <strain evidence="3 4">CNCM I 4573</strain>
    </source>
</reference>
<gene>
    <name evidence="3" type="ORF">CGS56_00610</name>
</gene>
<dbReference type="InterPro" id="IPR026881">
    <property type="entry name" value="WYL_dom"/>
</dbReference>
<dbReference type="AlphaFoldDB" id="A0A2A7ACK3"/>
<organism evidence="3 4">
    <name type="scientific">Faecalibacterium prausnitzii</name>
    <dbReference type="NCBI Taxonomy" id="853"/>
    <lineage>
        <taxon>Bacteria</taxon>
        <taxon>Bacillati</taxon>
        <taxon>Bacillota</taxon>
        <taxon>Clostridia</taxon>
        <taxon>Eubacteriales</taxon>
        <taxon>Oscillospiraceae</taxon>
        <taxon>Faecalibacterium</taxon>
    </lineage>
</organism>
<dbReference type="PROSITE" id="PS52050">
    <property type="entry name" value="WYL"/>
    <property type="match status" value="1"/>
</dbReference>
<dbReference type="EMBL" id="NMTW01000007">
    <property type="protein sequence ID" value="PDX76929.1"/>
    <property type="molecule type" value="Genomic_DNA"/>
</dbReference>
<evidence type="ECO:0000259" key="2">
    <source>
        <dbReference type="Pfam" id="PF25583"/>
    </source>
</evidence>
<feature type="domain" description="WCX" evidence="2">
    <location>
        <begin position="272"/>
        <end position="331"/>
    </location>
</feature>
<name>A0A2A7ACK3_9FIRM</name>
<proteinExistence type="predicted"/>
<evidence type="ECO:0000313" key="4">
    <source>
        <dbReference type="Proteomes" id="UP000220157"/>
    </source>
</evidence>
<evidence type="ECO:0000259" key="1">
    <source>
        <dbReference type="Pfam" id="PF13280"/>
    </source>
</evidence>
<dbReference type="Pfam" id="PF25583">
    <property type="entry name" value="WCX"/>
    <property type="match status" value="1"/>
</dbReference>
<feature type="domain" description="WYL" evidence="1">
    <location>
        <begin position="150"/>
        <end position="227"/>
    </location>
</feature>